<feature type="compositionally biased region" description="Basic and acidic residues" evidence="2">
    <location>
        <begin position="106"/>
        <end position="125"/>
    </location>
</feature>
<reference evidence="3 4" key="1">
    <citation type="journal article" date="2014" name="Genome Announc.">
        <title>Draft genome sequences of the altered schaedler flora, a defined bacterial community from gnotobiotic mice.</title>
        <authorList>
            <person name="Wannemuehler M.J."/>
            <person name="Overstreet A.M."/>
            <person name="Ward D.V."/>
            <person name="Phillips G.J."/>
        </authorList>
    </citation>
    <scope>NUCLEOTIDE SEQUENCE [LARGE SCALE GENOMIC DNA]</scope>
    <source>
        <strain evidence="3 4">ASF492</strain>
    </source>
</reference>
<sequence>MCRRRRHGNNLEIGSDPLGNIARINHALESMPKQLAEAQTKLETVERQLETAKVEVTKPFAQEAELAEKLERLSALNALLNMDEKGDDALGMDDAPEEENEGQETSGHDVQKSGQEEEASIKPETGESSMDMPIPYPVENARHNYAVDNGKPQGAKLAAAMADKPVQRTSLREKLETFKAKVSGTDKLSIEKAKGKEETL</sequence>
<organism evidence="3 4">
    <name type="scientific">Eubacterium plexicaudatum ASF492</name>
    <dbReference type="NCBI Taxonomy" id="1235802"/>
    <lineage>
        <taxon>Bacteria</taxon>
        <taxon>Bacillati</taxon>
        <taxon>Bacillota</taxon>
        <taxon>Clostridia</taxon>
        <taxon>Eubacteriales</taxon>
        <taxon>Eubacteriaceae</taxon>
        <taxon>Eubacterium</taxon>
    </lineage>
</organism>
<evidence type="ECO:0000256" key="1">
    <source>
        <dbReference type="SAM" id="Coils"/>
    </source>
</evidence>
<dbReference type="PATRIC" id="fig|1235802.3.peg.6230"/>
<feature type="compositionally biased region" description="Acidic residues" evidence="2">
    <location>
        <begin position="90"/>
        <end position="102"/>
    </location>
</feature>
<name>N1ZL21_9FIRM</name>
<evidence type="ECO:0000256" key="2">
    <source>
        <dbReference type="SAM" id="MobiDB-lite"/>
    </source>
</evidence>
<comment type="caution">
    <text evidence="3">The sequence shown here is derived from an EMBL/GenBank/DDBJ whole genome shotgun (WGS) entry which is preliminary data.</text>
</comment>
<evidence type="ECO:0000313" key="4">
    <source>
        <dbReference type="Proteomes" id="UP000012589"/>
    </source>
</evidence>
<dbReference type="EMBL" id="AQFT01000201">
    <property type="protein sequence ID" value="EMZ17697.1"/>
    <property type="molecule type" value="Genomic_DNA"/>
</dbReference>
<accession>N1ZL21</accession>
<keyword evidence="4" id="KW-1185">Reference proteome</keyword>
<feature type="region of interest" description="Disordered" evidence="2">
    <location>
        <begin position="84"/>
        <end position="137"/>
    </location>
</feature>
<feature type="coiled-coil region" evidence="1">
    <location>
        <begin position="28"/>
        <end position="55"/>
    </location>
</feature>
<dbReference type="Proteomes" id="UP000012589">
    <property type="component" value="Unassembled WGS sequence"/>
</dbReference>
<dbReference type="eggNOG" id="COG0553">
    <property type="taxonomic scope" value="Bacteria"/>
</dbReference>
<dbReference type="AlphaFoldDB" id="N1ZL21"/>
<keyword evidence="1" id="KW-0175">Coiled coil</keyword>
<dbReference type="HOGENOM" id="CLU_081806_0_0_9"/>
<protein>
    <submittedName>
        <fullName evidence="3">Uncharacterized protein</fullName>
    </submittedName>
</protein>
<gene>
    <name evidence="3" type="ORF">C823_05896</name>
</gene>
<proteinExistence type="predicted"/>
<evidence type="ECO:0000313" key="3">
    <source>
        <dbReference type="EMBL" id="EMZ17697.1"/>
    </source>
</evidence>
<dbReference type="STRING" id="1235802.C823_05896"/>